<dbReference type="SUPFAM" id="SSF53474">
    <property type="entry name" value="alpha/beta-Hydrolases"/>
    <property type="match status" value="1"/>
</dbReference>
<organism evidence="3 4">
    <name type="scientific">Gracilibacillus halotolerans</name>
    <dbReference type="NCBI Taxonomy" id="74386"/>
    <lineage>
        <taxon>Bacteria</taxon>
        <taxon>Bacillati</taxon>
        <taxon>Bacillota</taxon>
        <taxon>Bacilli</taxon>
        <taxon>Bacillales</taxon>
        <taxon>Bacillaceae</taxon>
        <taxon>Gracilibacillus</taxon>
    </lineage>
</organism>
<dbReference type="InterPro" id="IPR049492">
    <property type="entry name" value="BD-FAE-like_dom"/>
</dbReference>
<dbReference type="Proteomes" id="UP000572212">
    <property type="component" value="Unassembled WGS sequence"/>
</dbReference>
<keyword evidence="4" id="KW-1185">Reference proteome</keyword>
<dbReference type="GO" id="GO:0016787">
    <property type="term" value="F:hydrolase activity"/>
    <property type="evidence" value="ECO:0007669"/>
    <property type="project" value="UniProtKB-KW"/>
</dbReference>
<dbReference type="PANTHER" id="PTHR48081">
    <property type="entry name" value="AB HYDROLASE SUPERFAMILY PROTEIN C4A8.06C"/>
    <property type="match status" value="1"/>
</dbReference>
<dbReference type="PANTHER" id="PTHR48081:SF6">
    <property type="entry name" value="PEPTIDASE S9 PROLYL OLIGOPEPTIDASE CATALYTIC DOMAIN-CONTAINING PROTEIN"/>
    <property type="match status" value="1"/>
</dbReference>
<comment type="caution">
    <text evidence="3">The sequence shown here is derived from an EMBL/GenBank/DDBJ whole genome shotgun (WGS) entry which is preliminary data.</text>
</comment>
<reference evidence="3 4" key="1">
    <citation type="submission" date="2020-08" db="EMBL/GenBank/DDBJ databases">
        <title>Genomic Encyclopedia of Type Strains, Phase IV (KMG-IV): sequencing the most valuable type-strain genomes for metagenomic binning, comparative biology and taxonomic classification.</title>
        <authorList>
            <person name="Goeker M."/>
        </authorList>
    </citation>
    <scope>NUCLEOTIDE SEQUENCE [LARGE SCALE GENOMIC DNA]</scope>
    <source>
        <strain evidence="3 4">DSM 11805</strain>
    </source>
</reference>
<dbReference type="RefSeq" id="WP_184246497.1">
    <property type="nucleotide sequence ID" value="NZ_BAAACU010000028.1"/>
</dbReference>
<dbReference type="AlphaFoldDB" id="A0A841RLB5"/>
<dbReference type="InterPro" id="IPR029058">
    <property type="entry name" value="AB_hydrolase_fold"/>
</dbReference>
<evidence type="ECO:0000313" key="4">
    <source>
        <dbReference type="Proteomes" id="UP000572212"/>
    </source>
</evidence>
<evidence type="ECO:0000313" key="3">
    <source>
        <dbReference type="EMBL" id="MBB6512732.1"/>
    </source>
</evidence>
<dbReference type="InterPro" id="IPR050300">
    <property type="entry name" value="GDXG_lipolytic_enzyme"/>
</dbReference>
<evidence type="ECO:0000259" key="2">
    <source>
        <dbReference type="Pfam" id="PF20434"/>
    </source>
</evidence>
<dbReference type="EMBL" id="JACHON010000004">
    <property type="protein sequence ID" value="MBB6512732.1"/>
    <property type="molecule type" value="Genomic_DNA"/>
</dbReference>
<dbReference type="Gene3D" id="3.40.50.1820">
    <property type="entry name" value="alpha/beta hydrolase"/>
    <property type="match status" value="1"/>
</dbReference>
<name>A0A841RLB5_9BACI</name>
<gene>
    <name evidence="3" type="ORF">GGQ92_001518</name>
</gene>
<evidence type="ECO:0000256" key="1">
    <source>
        <dbReference type="ARBA" id="ARBA00022801"/>
    </source>
</evidence>
<keyword evidence="1" id="KW-0378">Hydrolase</keyword>
<sequence>MLVEKIQLYENREDVILTTYVQDDSPEIHNGKKRPAVLICPGGAYLFCSDREAEPVALRFAAMGYHVFVLRYSVYFEKGESFELVHKGVEKRERTIFPSPIRDIGAAMLLLRENADNWLIDTDKIALCGFSAGAHNVATYSVYWNHEILTDYFKVNPEALRPATTIAGYMLSDYLYMRDIEKNESDEALFRASAMSLLGTETPDDEALYKVSPARLVNEHTPPMFLWSTSEDSLVPVGHTTRMATALADKGIPFEVHIFEEGPHGLSLSTQATANNHDLINADAAQWIDLAERWLLKRFAMEIK</sequence>
<dbReference type="Pfam" id="PF20434">
    <property type="entry name" value="BD-FAE"/>
    <property type="match status" value="1"/>
</dbReference>
<protein>
    <submittedName>
        <fullName evidence="3">Acetyl esterase/lipase</fullName>
    </submittedName>
</protein>
<accession>A0A841RLB5</accession>
<proteinExistence type="predicted"/>
<feature type="domain" description="BD-FAE-like" evidence="2">
    <location>
        <begin position="93"/>
        <end position="247"/>
    </location>
</feature>